<dbReference type="EMBL" id="LLXI01004676">
    <property type="protein sequence ID" value="PKY60868.1"/>
    <property type="molecule type" value="Genomic_DNA"/>
</dbReference>
<reference evidence="1 2" key="1">
    <citation type="submission" date="2015-10" db="EMBL/GenBank/DDBJ databases">
        <title>Genome analyses suggest a sexual origin of heterokaryosis in a supposedly ancient asexual fungus.</title>
        <authorList>
            <person name="Ropars J."/>
            <person name="Sedzielewska K."/>
            <person name="Noel J."/>
            <person name="Charron P."/>
            <person name="Farinelli L."/>
            <person name="Marton T."/>
            <person name="Kruger M."/>
            <person name="Pelin A."/>
            <person name="Brachmann A."/>
            <person name="Corradi N."/>
        </authorList>
    </citation>
    <scope>NUCLEOTIDE SEQUENCE [LARGE SCALE GENOMIC DNA]</scope>
    <source>
        <strain evidence="1 2">A4</strain>
    </source>
</reference>
<sequence length="565" mass="65266">MAALRNKQVSGAKAAIGLYMTGTGTSTAGINTLSNMGISATYQTVYNNKKKIVAAHEQSVQKYISDNRNQLLILNMDDYHDLHESRIPSITSINRISHMATTLLNTSSIAPIPLFTSNLFSIHNPNGVDALLLKNVLYSQYMTRFAISYNTQKSTWISINDIISLNESDLMESLTIHCYDADLTEKHVRKFDRTKLVDFIPSDLKNMNDYLKVLTKLLGLSEVQSYLLNYIIPVPADFPGQLYIRRAIVLKLKYGDQCSIPIEILSLMPLLGPLHVSLNTRESCFLTFHLFFNELYKEVFGKKQNLAAKPKPWRINLLLYLAHTGWNIVKPHIVARFGQSKDLGYRTFLDLLDNLVPATLDVYAILFRGNNFDQYIETVFRLWTVMRRFGRKNYDKVMLAFMSDIQYWIYIQHPIINTLKSQLHIFDEYPVENFHSLVRRNTSGKVTAGEWLRRDAIFIDYNQNDNEFARFFASKRSYPYTKKNLDLMTKRAAIFLLQFFEKIWINQGKAERKIEGARIKKIYYYLPPLTKRLPIGALPMGYSSSHPPSQDQFCDYFGIKMHLLL</sequence>
<protein>
    <submittedName>
        <fullName evidence="1">Uncharacterized protein</fullName>
    </submittedName>
</protein>
<dbReference type="VEuPathDB" id="FungiDB:RhiirFUN_011454"/>
<accession>A0A2I1HPQ0</accession>
<dbReference type="VEuPathDB" id="FungiDB:RhiirA1_454002"/>
<dbReference type="VEuPathDB" id="FungiDB:FUN_024938"/>
<comment type="caution">
    <text evidence="1">The sequence shown here is derived from an EMBL/GenBank/DDBJ whole genome shotgun (WGS) entry which is preliminary data.</text>
</comment>
<evidence type="ECO:0000313" key="2">
    <source>
        <dbReference type="Proteomes" id="UP000234323"/>
    </source>
</evidence>
<dbReference type="AlphaFoldDB" id="A0A2I1HPQ0"/>
<gene>
    <name evidence="1" type="ORF">RhiirA4_485070</name>
</gene>
<name>A0A2I1HPQ0_9GLOM</name>
<keyword evidence="2" id="KW-1185">Reference proteome</keyword>
<organism evidence="1 2">
    <name type="scientific">Rhizophagus irregularis</name>
    <dbReference type="NCBI Taxonomy" id="588596"/>
    <lineage>
        <taxon>Eukaryota</taxon>
        <taxon>Fungi</taxon>
        <taxon>Fungi incertae sedis</taxon>
        <taxon>Mucoromycota</taxon>
        <taxon>Glomeromycotina</taxon>
        <taxon>Glomeromycetes</taxon>
        <taxon>Glomerales</taxon>
        <taxon>Glomeraceae</taxon>
        <taxon>Rhizophagus</taxon>
    </lineage>
</organism>
<proteinExistence type="predicted"/>
<dbReference type="Proteomes" id="UP000234323">
    <property type="component" value="Unassembled WGS sequence"/>
</dbReference>
<evidence type="ECO:0000313" key="1">
    <source>
        <dbReference type="EMBL" id="PKY60868.1"/>
    </source>
</evidence>